<feature type="non-terminal residue" evidence="3">
    <location>
        <position position="296"/>
    </location>
</feature>
<evidence type="ECO:0000313" key="4">
    <source>
        <dbReference type="Proteomes" id="UP000027920"/>
    </source>
</evidence>
<dbReference type="HOGENOM" id="CLU_831682_0_0_1"/>
<gene>
    <name evidence="3" type="ORF">A1O9_08528</name>
</gene>
<dbReference type="Pfam" id="PF10544">
    <property type="entry name" value="T5orf172"/>
    <property type="match status" value="1"/>
</dbReference>
<dbReference type="InterPro" id="IPR053006">
    <property type="entry name" value="Meiosis_regulatory"/>
</dbReference>
<proteinExistence type="predicted"/>
<comment type="caution">
    <text evidence="3">The sequence shown here is derived from an EMBL/GenBank/DDBJ whole genome shotgun (WGS) entry which is preliminary data.</text>
</comment>
<dbReference type="Proteomes" id="UP000027920">
    <property type="component" value="Unassembled WGS sequence"/>
</dbReference>
<reference evidence="3 4" key="1">
    <citation type="submission" date="2013-03" db="EMBL/GenBank/DDBJ databases">
        <title>The Genome Sequence of Exophiala aquamarina CBS 119918.</title>
        <authorList>
            <consortium name="The Broad Institute Genomics Platform"/>
            <person name="Cuomo C."/>
            <person name="de Hoog S."/>
            <person name="Gorbushina A."/>
            <person name="Walker B."/>
            <person name="Young S.K."/>
            <person name="Zeng Q."/>
            <person name="Gargeya S."/>
            <person name="Fitzgerald M."/>
            <person name="Haas B."/>
            <person name="Abouelleil A."/>
            <person name="Allen A.W."/>
            <person name="Alvarado L."/>
            <person name="Arachchi H.M."/>
            <person name="Berlin A.M."/>
            <person name="Chapman S.B."/>
            <person name="Gainer-Dewar J."/>
            <person name="Goldberg J."/>
            <person name="Griggs A."/>
            <person name="Gujja S."/>
            <person name="Hansen M."/>
            <person name="Howarth C."/>
            <person name="Imamovic A."/>
            <person name="Ireland A."/>
            <person name="Larimer J."/>
            <person name="McCowan C."/>
            <person name="Murphy C."/>
            <person name="Pearson M."/>
            <person name="Poon T.W."/>
            <person name="Priest M."/>
            <person name="Roberts A."/>
            <person name="Saif S."/>
            <person name="Shea T."/>
            <person name="Sisk P."/>
            <person name="Sykes S."/>
            <person name="Wortman J."/>
            <person name="Nusbaum C."/>
            <person name="Birren B."/>
        </authorList>
    </citation>
    <scope>NUCLEOTIDE SEQUENCE [LARGE SCALE GENOMIC DNA]</scope>
    <source>
        <strain evidence="3 4">CBS 119918</strain>
    </source>
</reference>
<evidence type="ECO:0000313" key="3">
    <source>
        <dbReference type="EMBL" id="KEF55777.1"/>
    </source>
</evidence>
<accession>A0A072P7V3</accession>
<dbReference type="InterPro" id="IPR018306">
    <property type="entry name" value="Phage_T5_Orf172_DNA-bd"/>
</dbReference>
<feature type="non-terminal residue" evidence="3">
    <location>
        <position position="1"/>
    </location>
</feature>
<feature type="region of interest" description="Disordered" evidence="1">
    <location>
        <begin position="84"/>
        <end position="122"/>
    </location>
</feature>
<dbReference type="OrthoDB" id="4158646at2759"/>
<dbReference type="VEuPathDB" id="FungiDB:A1O9_08528"/>
<evidence type="ECO:0000256" key="1">
    <source>
        <dbReference type="SAM" id="MobiDB-lite"/>
    </source>
</evidence>
<evidence type="ECO:0000259" key="2">
    <source>
        <dbReference type="Pfam" id="PF10544"/>
    </source>
</evidence>
<sequence length="296" mass="33724">RCIYPLVQEGRPCKNKIASRLLTTTADIKKKILEETSSAERSALLREFIRNCCCKRDHREKVTDTVLAEELLQRWRTELDAIKSPPTISGARTPQAPHGYGLRSRGAVAQPTTSSLGREGGASIDEFEPMKRRSDQTLVGMILRPLSSADLGERNIGELYAYQRASSRGVIKIGCSVDTNGRMRGIKSRCKYEPTLLHCVRNVPYMARAETFVHYELLPYWRRELKCNHGLGCNVQHQEWFQCSIELATRSMDNFSKWLVEAEPYDGYGFLKSEWKKFIEGMERAGRQVTSQSLLD</sequence>
<organism evidence="3 4">
    <name type="scientific">Exophiala aquamarina CBS 119918</name>
    <dbReference type="NCBI Taxonomy" id="1182545"/>
    <lineage>
        <taxon>Eukaryota</taxon>
        <taxon>Fungi</taxon>
        <taxon>Dikarya</taxon>
        <taxon>Ascomycota</taxon>
        <taxon>Pezizomycotina</taxon>
        <taxon>Eurotiomycetes</taxon>
        <taxon>Chaetothyriomycetidae</taxon>
        <taxon>Chaetothyriales</taxon>
        <taxon>Herpotrichiellaceae</taxon>
        <taxon>Exophiala</taxon>
    </lineage>
</organism>
<dbReference type="PANTHER" id="PTHR28094:SF1">
    <property type="entry name" value="MEIOTICALLY UP-REGULATED GENE 113 PROTEIN"/>
    <property type="match status" value="1"/>
</dbReference>
<name>A0A072P7V3_9EURO</name>
<dbReference type="STRING" id="1182545.A0A072P7V3"/>
<dbReference type="EMBL" id="AMGV01000007">
    <property type="protein sequence ID" value="KEF55777.1"/>
    <property type="molecule type" value="Genomic_DNA"/>
</dbReference>
<dbReference type="AlphaFoldDB" id="A0A072P7V3"/>
<dbReference type="PANTHER" id="PTHR28094">
    <property type="entry name" value="MEIOTICALLY UP-REGULATED GENE 113 PROTEIN"/>
    <property type="match status" value="1"/>
</dbReference>
<dbReference type="RefSeq" id="XP_013258367.1">
    <property type="nucleotide sequence ID" value="XM_013402913.1"/>
</dbReference>
<dbReference type="GeneID" id="25283440"/>
<keyword evidence="4" id="KW-1185">Reference proteome</keyword>
<protein>
    <recommendedName>
        <fullName evidence="2">Bacteriophage T5 Orf172 DNA-binding domain-containing protein</fullName>
    </recommendedName>
</protein>
<feature type="domain" description="Bacteriophage T5 Orf172 DNA-binding" evidence="2">
    <location>
        <begin position="159"/>
        <end position="249"/>
    </location>
</feature>